<feature type="compositionally biased region" description="Polar residues" evidence="1">
    <location>
        <begin position="1"/>
        <end position="12"/>
    </location>
</feature>
<dbReference type="GO" id="GO:0009654">
    <property type="term" value="C:photosystem II oxygen evolving complex"/>
    <property type="evidence" value="ECO:0007669"/>
    <property type="project" value="InterPro"/>
</dbReference>
<accession>A0A7J7NTJ7</accession>
<feature type="domain" description="PsbP C-terminal" evidence="2">
    <location>
        <begin position="90"/>
        <end position="243"/>
    </location>
</feature>
<protein>
    <recommendedName>
        <fullName evidence="2">PsbP C-terminal domain-containing protein</fullName>
    </recommendedName>
</protein>
<feature type="region of interest" description="Disordered" evidence="1">
    <location>
        <begin position="1"/>
        <end position="25"/>
    </location>
</feature>
<evidence type="ECO:0000256" key="1">
    <source>
        <dbReference type="SAM" id="MobiDB-lite"/>
    </source>
</evidence>
<dbReference type="InterPro" id="IPR016123">
    <property type="entry name" value="Mog1/PsbP_a/b/a-sand"/>
</dbReference>
<sequence>MEGLSLPSSSATLPVRRSCCNSTPSASPKKNLFFFRGHYENNRPNLVSVLRKRDFNILVLLGLFSSPLSSSSAMGVTIDDEKEEKQQWVLQRYVDTKEGFTLLVPSSFNKVEKSGATALFEEVNKGSNNVGVVVVPVRLNSLSDFGNPQFVLDKLIQAEKRKESTKETEVIGAAERLGNGGIQVYEFEYRLDSTRGGMKRIFSAAFVDSKKLYLLNIAYADRPENPLETNTRMVLEQVLHSFDTASSL</sequence>
<proteinExistence type="predicted"/>
<dbReference type="SUPFAM" id="SSF55724">
    <property type="entry name" value="Mog1p/PsbP-like"/>
    <property type="match status" value="1"/>
</dbReference>
<reference evidence="3 4" key="1">
    <citation type="journal article" date="2020" name="IScience">
        <title>Genome Sequencing of the Endangered Kingdonia uniflora (Circaeasteraceae, Ranunculales) Reveals Potential Mechanisms of Evolutionary Specialization.</title>
        <authorList>
            <person name="Sun Y."/>
            <person name="Deng T."/>
            <person name="Zhang A."/>
            <person name="Moore M.J."/>
            <person name="Landis J.B."/>
            <person name="Lin N."/>
            <person name="Zhang H."/>
            <person name="Zhang X."/>
            <person name="Huang J."/>
            <person name="Zhang X."/>
            <person name="Sun H."/>
            <person name="Wang H."/>
        </authorList>
    </citation>
    <scope>NUCLEOTIDE SEQUENCE [LARGE SCALE GENOMIC DNA]</scope>
    <source>
        <strain evidence="3">TB1705</strain>
        <tissue evidence="3">Leaf</tissue>
    </source>
</reference>
<dbReference type="PANTHER" id="PTHR31407">
    <property type="match status" value="1"/>
</dbReference>
<dbReference type="GO" id="GO:0015979">
    <property type="term" value="P:photosynthesis"/>
    <property type="evidence" value="ECO:0007669"/>
    <property type="project" value="InterPro"/>
</dbReference>
<dbReference type="GO" id="GO:0019898">
    <property type="term" value="C:extrinsic component of membrane"/>
    <property type="evidence" value="ECO:0007669"/>
    <property type="project" value="InterPro"/>
</dbReference>
<organism evidence="3 4">
    <name type="scientific">Kingdonia uniflora</name>
    <dbReference type="NCBI Taxonomy" id="39325"/>
    <lineage>
        <taxon>Eukaryota</taxon>
        <taxon>Viridiplantae</taxon>
        <taxon>Streptophyta</taxon>
        <taxon>Embryophyta</taxon>
        <taxon>Tracheophyta</taxon>
        <taxon>Spermatophyta</taxon>
        <taxon>Magnoliopsida</taxon>
        <taxon>Ranunculales</taxon>
        <taxon>Circaeasteraceae</taxon>
        <taxon>Kingdonia</taxon>
    </lineage>
</organism>
<dbReference type="Proteomes" id="UP000541444">
    <property type="component" value="Unassembled WGS sequence"/>
</dbReference>
<dbReference type="PANTHER" id="PTHR31407:SF3">
    <property type="entry name" value="PSBP DOMAIN-CONTAINING PROTEIN 2, CHLOROPLASTIC"/>
    <property type="match status" value="1"/>
</dbReference>
<dbReference type="OrthoDB" id="2020701at2759"/>
<dbReference type="Gene3D" id="3.40.1000.10">
    <property type="entry name" value="Mog1/PsbP, alpha/beta/alpha sandwich"/>
    <property type="match status" value="1"/>
</dbReference>
<comment type="caution">
    <text evidence="3">The sequence shown here is derived from an EMBL/GenBank/DDBJ whole genome shotgun (WGS) entry which is preliminary data.</text>
</comment>
<evidence type="ECO:0000313" key="3">
    <source>
        <dbReference type="EMBL" id="KAF6170526.1"/>
    </source>
</evidence>
<evidence type="ECO:0000313" key="4">
    <source>
        <dbReference type="Proteomes" id="UP000541444"/>
    </source>
</evidence>
<name>A0A7J7NTJ7_9MAGN</name>
<dbReference type="GO" id="GO:0005509">
    <property type="term" value="F:calcium ion binding"/>
    <property type="evidence" value="ECO:0007669"/>
    <property type="project" value="InterPro"/>
</dbReference>
<dbReference type="InterPro" id="IPR002683">
    <property type="entry name" value="PsbP_C"/>
</dbReference>
<dbReference type="EMBL" id="JACGCM010000580">
    <property type="protein sequence ID" value="KAF6170526.1"/>
    <property type="molecule type" value="Genomic_DNA"/>
</dbReference>
<keyword evidence="4" id="KW-1185">Reference proteome</keyword>
<dbReference type="AlphaFoldDB" id="A0A7J7NTJ7"/>
<evidence type="ECO:0000259" key="2">
    <source>
        <dbReference type="Pfam" id="PF01789"/>
    </source>
</evidence>
<gene>
    <name evidence="3" type="ORF">GIB67_031934</name>
</gene>
<dbReference type="Pfam" id="PF01789">
    <property type="entry name" value="PsbP"/>
    <property type="match status" value="1"/>
</dbReference>